<evidence type="ECO:0000313" key="5">
    <source>
        <dbReference type="Proteomes" id="UP001218638"/>
    </source>
</evidence>
<dbReference type="GO" id="GO:0000160">
    <property type="term" value="P:phosphorelay signal transduction system"/>
    <property type="evidence" value="ECO:0007669"/>
    <property type="project" value="InterPro"/>
</dbReference>
<reference evidence="4" key="1">
    <citation type="submission" date="2023-03" db="EMBL/GenBank/DDBJ databases">
        <title>Lomoglobus Profundus gen. nov., sp. nov., a novel member of the phylum Verrucomicrobia, isolated from deep-marine sediment of South China Sea.</title>
        <authorList>
            <person name="Ahmad T."/>
            <person name="Ishaq S.E."/>
            <person name="Wang F."/>
        </authorList>
    </citation>
    <scope>NUCLEOTIDE SEQUENCE</scope>
    <source>
        <strain evidence="4">LMO-M01</strain>
    </source>
</reference>
<name>A0AAE9ZWF8_9BACT</name>
<feature type="domain" description="Response regulatory" evidence="3">
    <location>
        <begin position="17"/>
        <end position="132"/>
    </location>
</feature>
<dbReference type="PANTHER" id="PTHR44591">
    <property type="entry name" value="STRESS RESPONSE REGULATOR PROTEIN 1"/>
    <property type="match status" value="1"/>
</dbReference>
<feature type="modified residue" description="4-aspartylphosphate" evidence="2">
    <location>
        <position position="68"/>
    </location>
</feature>
<organism evidence="4 5">
    <name type="scientific">Synoicihabitans lomoniglobus</name>
    <dbReference type="NCBI Taxonomy" id="2909285"/>
    <lineage>
        <taxon>Bacteria</taxon>
        <taxon>Pseudomonadati</taxon>
        <taxon>Verrucomicrobiota</taxon>
        <taxon>Opitutia</taxon>
        <taxon>Opitutales</taxon>
        <taxon>Opitutaceae</taxon>
        <taxon>Synoicihabitans</taxon>
    </lineage>
</organism>
<dbReference type="InterPro" id="IPR011006">
    <property type="entry name" value="CheY-like_superfamily"/>
</dbReference>
<dbReference type="SMART" id="SM00448">
    <property type="entry name" value="REC"/>
    <property type="match status" value="1"/>
</dbReference>
<evidence type="ECO:0000313" key="4">
    <source>
        <dbReference type="EMBL" id="WED64676.1"/>
    </source>
</evidence>
<dbReference type="PANTHER" id="PTHR44591:SF3">
    <property type="entry name" value="RESPONSE REGULATORY DOMAIN-CONTAINING PROTEIN"/>
    <property type="match status" value="1"/>
</dbReference>
<accession>A0AAE9ZWF8</accession>
<sequence length="138" mass="15379">MTRHISLNDDADSPQEWVLLVDDEASMLRMLEIGLEGMGMEVATAQSAQLAMDQIAHRAHAPLLVLLDVMMPGTDGLTLARRFSAQLPRTKIAVMSGHLTEDSWWPDDLRDVAFLTKPFPLQALRTLVDEARADLLEE</sequence>
<keyword evidence="1 2" id="KW-0597">Phosphoprotein</keyword>
<dbReference type="EMBL" id="CP119075">
    <property type="protein sequence ID" value="WED64676.1"/>
    <property type="molecule type" value="Genomic_DNA"/>
</dbReference>
<keyword evidence="5" id="KW-1185">Reference proteome</keyword>
<dbReference type="RefSeq" id="WP_330929961.1">
    <property type="nucleotide sequence ID" value="NZ_CP119075.1"/>
</dbReference>
<dbReference type="SUPFAM" id="SSF52172">
    <property type="entry name" value="CheY-like"/>
    <property type="match status" value="1"/>
</dbReference>
<dbReference type="KEGG" id="slom:PXH66_20220"/>
<dbReference type="Gene3D" id="3.40.50.2300">
    <property type="match status" value="1"/>
</dbReference>
<dbReference type="InterPro" id="IPR050595">
    <property type="entry name" value="Bact_response_regulator"/>
</dbReference>
<dbReference type="Proteomes" id="UP001218638">
    <property type="component" value="Chromosome"/>
</dbReference>
<evidence type="ECO:0000259" key="3">
    <source>
        <dbReference type="PROSITE" id="PS50110"/>
    </source>
</evidence>
<gene>
    <name evidence="4" type="ORF">PXH66_20220</name>
</gene>
<evidence type="ECO:0000256" key="2">
    <source>
        <dbReference type="PROSITE-ProRule" id="PRU00169"/>
    </source>
</evidence>
<dbReference type="PROSITE" id="PS50110">
    <property type="entry name" value="RESPONSE_REGULATORY"/>
    <property type="match status" value="1"/>
</dbReference>
<dbReference type="Pfam" id="PF00072">
    <property type="entry name" value="Response_reg"/>
    <property type="match status" value="1"/>
</dbReference>
<evidence type="ECO:0000256" key="1">
    <source>
        <dbReference type="ARBA" id="ARBA00022553"/>
    </source>
</evidence>
<protein>
    <submittedName>
        <fullName evidence="4">Response regulator</fullName>
    </submittedName>
</protein>
<dbReference type="InterPro" id="IPR001789">
    <property type="entry name" value="Sig_transdc_resp-reg_receiver"/>
</dbReference>
<proteinExistence type="predicted"/>
<dbReference type="AlphaFoldDB" id="A0AAE9ZWF8"/>